<dbReference type="EMBL" id="JAACJL010000058">
    <property type="protein sequence ID" value="KAF4611267.1"/>
    <property type="molecule type" value="Genomic_DNA"/>
</dbReference>
<dbReference type="SUPFAM" id="SSF53474">
    <property type="entry name" value="alpha/beta-Hydrolases"/>
    <property type="match status" value="1"/>
</dbReference>
<evidence type="ECO:0000256" key="3">
    <source>
        <dbReference type="ARBA" id="ARBA00022729"/>
    </source>
</evidence>
<evidence type="ECO:0000256" key="6">
    <source>
        <dbReference type="SAM" id="SignalP"/>
    </source>
</evidence>
<evidence type="ECO:0000313" key="8">
    <source>
        <dbReference type="Proteomes" id="UP000521872"/>
    </source>
</evidence>
<dbReference type="Gene3D" id="3.40.50.1820">
    <property type="entry name" value="alpha/beta hydrolase"/>
    <property type="match status" value="2"/>
</dbReference>
<keyword evidence="2" id="KW-0645">Protease</keyword>
<comment type="caution">
    <text evidence="7">The sequence shown here is derived from an EMBL/GenBank/DDBJ whole genome shotgun (WGS) entry which is preliminary data.</text>
</comment>
<evidence type="ECO:0008006" key="9">
    <source>
        <dbReference type="Google" id="ProtNLM"/>
    </source>
</evidence>
<protein>
    <recommendedName>
        <fullName evidence="9">Peptidase S28</fullName>
    </recommendedName>
</protein>
<keyword evidence="8" id="KW-1185">Reference proteome</keyword>
<organism evidence="7 8">
    <name type="scientific">Agrocybe pediades</name>
    <dbReference type="NCBI Taxonomy" id="84607"/>
    <lineage>
        <taxon>Eukaryota</taxon>
        <taxon>Fungi</taxon>
        <taxon>Dikarya</taxon>
        <taxon>Basidiomycota</taxon>
        <taxon>Agaricomycotina</taxon>
        <taxon>Agaricomycetes</taxon>
        <taxon>Agaricomycetidae</taxon>
        <taxon>Agaricales</taxon>
        <taxon>Agaricineae</taxon>
        <taxon>Strophariaceae</taxon>
        <taxon>Agrocybe</taxon>
    </lineage>
</organism>
<keyword evidence="4" id="KW-0378">Hydrolase</keyword>
<feature type="chain" id="PRO_5034933253" description="Peptidase S28" evidence="6">
    <location>
        <begin position="25"/>
        <end position="602"/>
    </location>
</feature>
<evidence type="ECO:0000313" key="7">
    <source>
        <dbReference type="EMBL" id="KAF4611267.1"/>
    </source>
</evidence>
<evidence type="ECO:0000256" key="5">
    <source>
        <dbReference type="ARBA" id="ARBA00023180"/>
    </source>
</evidence>
<dbReference type="PANTHER" id="PTHR11010">
    <property type="entry name" value="PROTEASE S28 PRO-X CARBOXYPEPTIDASE-RELATED"/>
    <property type="match status" value="1"/>
</dbReference>
<dbReference type="GO" id="GO:0008239">
    <property type="term" value="F:dipeptidyl-peptidase activity"/>
    <property type="evidence" value="ECO:0007669"/>
    <property type="project" value="TreeGrafter"/>
</dbReference>
<dbReference type="Pfam" id="PF05577">
    <property type="entry name" value="Peptidase_S28"/>
    <property type="match status" value="1"/>
</dbReference>
<evidence type="ECO:0000256" key="4">
    <source>
        <dbReference type="ARBA" id="ARBA00022801"/>
    </source>
</evidence>
<dbReference type="GO" id="GO:0006508">
    <property type="term" value="P:proteolysis"/>
    <property type="evidence" value="ECO:0007669"/>
    <property type="project" value="UniProtKB-KW"/>
</dbReference>
<gene>
    <name evidence="7" type="ORF">D9613_006627</name>
</gene>
<dbReference type="GO" id="GO:0070008">
    <property type="term" value="F:serine-type exopeptidase activity"/>
    <property type="evidence" value="ECO:0007669"/>
    <property type="project" value="InterPro"/>
</dbReference>
<keyword evidence="5" id="KW-0325">Glycoprotein</keyword>
<feature type="signal peptide" evidence="6">
    <location>
        <begin position="1"/>
        <end position="24"/>
    </location>
</feature>
<comment type="similarity">
    <text evidence="1">Belongs to the peptidase S28 family.</text>
</comment>
<dbReference type="AlphaFoldDB" id="A0A8H4QHQ7"/>
<dbReference type="Proteomes" id="UP000521872">
    <property type="component" value="Unassembled WGS sequence"/>
</dbReference>
<evidence type="ECO:0000256" key="1">
    <source>
        <dbReference type="ARBA" id="ARBA00011079"/>
    </source>
</evidence>
<dbReference type="PANTHER" id="PTHR11010:SF23">
    <property type="entry name" value="SERINE PEPTIDASE"/>
    <property type="match status" value="1"/>
</dbReference>
<keyword evidence="3 6" id="KW-0732">Signal</keyword>
<dbReference type="InterPro" id="IPR029058">
    <property type="entry name" value="AB_hydrolase_fold"/>
</dbReference>
<sequence length="602" mass="66756">MVSWRPPTLILLYALSQWILYANAVANPDSYPAFDEIWSLRESNLIRQQQKKHALVARQFNGAFEPTDLNGNRIPAYNTRYYFDQLIDHDDPSKGTFKQRFWYTWEFYKPGGPIVLTTPGESNAGLYPSYDLTNSSMSGALAQTLNGAVISIEHRFFGESNPYPDLLSDHLKVHTIAQAIQDLVYFAQNVKLALPGGDTDAIRPHKTPWILIGGSYPGALVSWTMLKQPGVFWAGYSTAGVVQPIADFWQYFEPIRVNMPKNCSADVGRVIDHLDSLIAAGNFTAVSDLQSIFQLTRAGPLSNFLAWMSVALREWRSLTVTTSRMSLFYQFCDSLEVKDDGEIAPEDGWGLDQAIAGWAKFHRESSVLSAINGNQVDSETAAADSDTVDGELSTQEDKAHSDMSWYWMVCNEVGWVQKGPPLDYTGPAIVSRNIEISDTESLCKRRFPGAFTTSTLAERVAATSKTYQGWDGKADRVFVVNGKRDAWLESTLSATHQNIASTDSRPIYLTDGFHCSDLSMASGFFDDSVRDVQDKAFETMKAWVAEFKPQEDAVQVQPIATSSIVPMQSDTPSSSKPSGASRLKVTAVGGFISFIVGFYVLL</sequence>
<name>A0A8H4QHQ7_9AGAR</name>
<evidence type="ECO:0000256" key="2">
    <source>
        <dbReference type="ARBA" id="ARBA00022670"/>
    </source>
</evidence>
<reference evidence="7 8" key="1">
    <citation type="submission" date="2019-12" db="EMBL/GenBank/DDBJ databases">
        <authorList>
            <person name="Floudas D."/>
            <person name="Bentzer J."/>
            <person name="Ahren D."/>
            <person name="Johansson T."/>
            <person name="Persson P."/>
            <person name="Tunlid A."/>
        </authorList>
    </citation>
    <scope>NUCLEOTIDE SEQUENCE [LARGE SCALE GENOMIC DNA]</scope>
    <source>
        <strain evidence="7 8">CBS 102.39</strain>
    </source>
</reference>
<accession>A0A8H4QHQ7</accession>
<dbReference type="InterPro" id="IPR008758">
    <property type="entry name" value="Peptidase_S28"/>
</dbReference>
<proteinExistence type="inferred from homology"/>